<protein>
    <submittedName>
        <fullName evidence="1">Uncharacterized protein</fullName>
    </submittedName>
</protein>
<evidence type="ECO:0000313" key="2">
    <source>
        <dbReference type="Proteomes" id="UP001305414"/>
    </source>
</evidence>
<name>A0AAN7ZEZ9_9PEZI</name>
<proteinExistence type="predicted"/>
<dbReference type="EMBL" id="JAWHQM010000087">
    <property type="protein sequence ID" value="KAK5636998.1"/>
    <property type="molecule type" value="Genomic_DNA"/>
</dbReference>
<accession>A0AAN7ZEZ9</accession>
<organism evidence="1 2">
    <name type="scientific">Xylaria bambusicola</name>
    <dbReference type="NCBI Taxonomy" id="326684"/>
    <lineage>
        <taxon>Eukaryota</taxon>
        <taxon>Fungi</taxon>
        <taxon>Dikarya</taxon>
        <taxon>Ascomycota</taxon>
        <taxon>Pezizomycotina</taxon>
        <taxon>Sordariomycetes</taxon>
        <taxon>Xylariomycetidae</taxon>
        <taxon>Xylariales</taxon>
        <taxon>Xylariaceae</taxon>
        <taxon>Xylaria</taxon>
    </lineage>
</organism>
<gene>
    <name evidence="1" type="ORF">RRF57_012710</name>
</gene>
<sequence length="86" mass="10078">MSAEEERQSAAVRAWHMVMKLWDEAEVQIDDSCRMIKLSVNTFSQLKSQGRTFFAYRCRCVYSLSFLTLASEARDAHRYMADFENL</sequence>
<dbReference type="Proteomes" id="UP001305414">
    <property type="component" value="Unassembled WGS sequence"/>
</dbReference>
<comment type="caution">
    <text evidence="1">The sequence shown here is derived from an EMBL/GenBank/DDBJ whole genome shotgun (WGS) entry which is preliminary data.</text>
</comment>
<dbReference type="AlphaFoldDB" id="A0AAN7ZEZ9"/>
<keyword evidence="2" id="KW-1185">Reference proteome</keyword>
<evidence type="ECO:0000313" key="1">
    <source>
        <dbReference type="EMBL" id="KAK5636998.1"/>
    </source>
</evidence>
<reference evidence="1 2" key="1">
    <citation type="submission" date="2023-10" db="EMBL/GenBank/DDBJ databases">
        <title>Draft genome sequence of Xylaria bambusicola isolate GMP-LS, the root and basal stem rot pathogen of sugarcane in Indonesia.</title>
        <authorList>
            <person name="Selvaraj P."/>
            <person name="Muralishankar V."/>
            <person name="Muruganantham S."/>
            <person name="Sp S."/>
            <person name="Haryani S."/>
            <person name="Lau K.J.X."/>
            <person name="Naqvi N.I."/>
        </authorList>
    </citation>
    <scope>NUCLEOTIDE SEQUENCE [LARGE SCALE GENOMIC DNA]</scope>
    <source>
        <strain evidence="1">GMP-LS</strain>
    </source>
</reference>